<dbReference type="SUPFAM" id="SSF55811">
    <property type="entry name" value="Nudix"/>
    <property type="match status" value="1"/>
</dbReference>
<dbReference type="GO" id="GO:0006284">
    <property type="term" value="P:base-excision repair"/>
    <property type="evidence" value="ECO:0007669"/>
    <property type="project" value="InterPro"/>
</dbReference>
<keyword evidence="7" id="KW-0479">Metal-binding</keyword>
<dbReference type="Proteomes" id="UP001238179">
    <property type="component" value="Chromosome"/>
</dbReference>
<evidence type="ECO:0000256" key="4">
    <source>
        <dbReference type="ARBA" id="ARBA00008343"/>
    </source>
</evidence>
<evidence type="ECO:0000313" key="15">
    <source>
        <dbReference type="EMBL" id="BDU72651.1"/>
    </source>
</evidence>
<dbReference type="AlphaFoldDB" id="A0AA48K8S7"/>
<gene>
    <name evidence="15" type="ORF">METEAL_18250</name>
</gene>
<dbReference type="Pfam" id="PF00730">
    <property type="entry name" value="HhH-GPD"/>
    <property type="match status" value="1"/>
</dbReference>
<dbReference type="GO" id="GO:0032357">
    <property type="term" value="F:oxidized purine DNA binding"/>
    <property type="evidence" value="ECO:0007669"/>
    <property type="project" value="TreeGrafter"/>
</dbReference>
<dbReference type="KEGG" id="msil:METEAL_18250"/>
<evidence type="ECO:0000256" key="2">
    <source>
        <dbReference type="ARBA" id="ARBA00001966"/>
    </source>
</evidence>
<dbReference type="Pfam" id="PF00633">
    <property type="entry name" value="HHH"/>
    <property type="match status" value="1"/>
</dbReference>
<proteinExistence type="inferred from homology"/>
<evidence type="ECO:0000256" key="3">
    <source>
        <dbReference type="ARBA" id="ARBA00002933"/>
    </source>
</evidence>
<keyword evidence="8" id="KW-0227">DNA damage</keyword>
<comment type="similarity">
    <text evidence="4">Belongs to the Nth/MutY family.</text>
</comment>
<organism evidence="15 16">
    <name type="scientific">Mesoterricola silvestris</name>
    <dbReference type="NCBI Taxonomy" id="2927979"/>
    <lineage>
        <taxon>Bacteria</taxon>
        <taxon>Pseudomonadati</taxon>
        <taxon>Acidobacteriota</taxon>
        <taxon>Holophagae</taxon>
        <taxon>Holophagales</taxon>
        <taxon>Holophagaceae</taxon>
        <taxon>Mesoterricola</taxon>
    </lineage>
</organism>
<dbReference type="PANTHER" id="PTHR42944">
    <property type="entry name" value="ADENINE DNA GLYCOSYLASE"/>
    <property type="match status" value="1"/>
</dbReference>
<evidence type="ECO:0000256" key="7">
    <source>
        <dbReference type="ARBA" id="ARBA00022723"/>
    </source>
</evidence>
<keyword evidence="9" id="KW-0378">Hydrolase</keyword>
<evidence type="ECO:0000256" key="13">
    <source>
        <dbReference type="ARBA" id="ARBA00023295"/>
    </source>
</evidence>
<evidence type="ECO:0000256" key="10">
    <source>
        <dbReference type="ARBA" id="ARBA00023004"/>
    </source>
</evidence>
<dbReference type="InterPro" id="IPR044298">
    <property type="entry name" value="MIG/MutY"/>
</dbReference>
<feature type="domain" description="HhH-GPD" evidence="14">
    <location>
        <begin position="47"/>
        <end position="193"/>
    </location>
</feature>
<dbReference type="InterPro" id="IPR023170">
    <property type="entry name" value="HhH_base_excis_C"/>
</dbReference>
<dbReference type="GO" id="GO:0000701">
    <property type="term" value="F:purine-specific mismatch base pair DNA N-glycosylase activity"/>
    <property type="evidence" value="ECO:0007669"/>
    <property type="project" value="UniProtKB-EC"/>
</dbReference>
<dbReference type="InterPro" id="IPR003265">
    <property type="entry name" value="HhH-GPD_domain"/>
</dbReference>
<evidence type="ECO:0000256" key="6">
    <source>
        <dbReference type="ARBA" id="ARBA00022023"/>
    </source>
</evidence>
<dbReference type="InterPro" id="IPR000445">
    <property type="entry name" value="HhH_motif"/>
</dbReference>
<dbReference type="Gene3D" id="3.90.79.10">
    <property type="entry name" value="Nucleoside Triphosphate Pyrophosphohydrolase"/>
    <property type="match status" value="1"/>
</dbReference>
<comment type="function">
    <text evidence="3">Adenine glycosylase active on G-A mispairs. MutY also corrects error-prone DNA synthesis past GO lesions which are due to the oxidatively damaged form of guanine: 7,8-dihydro-8-oxoguanine (8-oxo-dGTP).</text>
</comment>
<comment type="cofactor">
    <cofactor evidence="2">
        <name>[4Fe-4S] cluster</name>
        <dbReference type="ChEBI" id="CHEBI:49883"/>
    </cofactor>
</comment>
<comment type="catalytic activity">
    <reaction evidence="1">
        <text>Hydrolyzes free adenine bases from 7,8-dihydro-8-oxoguanine:adenine mismatched double-stranded DNA, leaving an apurinic site.</text>
        <dbReference type="EC" id="3.2.2.31"/>
    </reaction>
</comment>
<dbReference type="SUPFAM" id="SSF48150">
    <property type="entry name" value="DNA-glycosylase"/>
    <property type="match status" value="1"/>
</dbReference>
<evidence type="ECO:0000256" key="12">
    <source>
        <dbReference type="ARBA" id="ARBA00023204"/>
    </source>
</evidence>
<dbReference type="SMART" id="SM00478">
    <property type="entry name" value="ENDO3c"/>
    <property type="match status" value="1"/>
</dbReference>
<evidence type="ECO:0000256" key="1">
    <source>
        <dbReference type="ARBA" id="ARBA00000843"/>
    </source>
</evidence>
<evidence type="ECO:0000313" key="16">
    <source>
        <dbReference type="Proteomes" id="UP001238179"/>
    </source>
</evidence>
<keyword evidence="10" id="KW-0408">Iron</keyword>
<dbReference type="EC" id="3.2.2.31" evidence="5"/>
<dbReference type="Gene3D" id="1.10.1670.10">
    <property type="entry name" value="Helix-hairpin-Helix base-excision DNA repair enzymes (C-terminal)"/>
    <property type="match status" value="1"/>
</dbReference>
<dbReference type="EMBL" id="AP027080">
    <property type="protein sequence ID" value="BDU72651.1"/>
    <property type="molecule type" value="Genomic_DNA"/>
</dbReference>
<dbReference type="GO" id="GO:0006298">
    <property type="term" value="P:mismatch repair"/>
    <property type="evidence" value="ECO:0007669"/>
    <property type="project" value="TreeGrafter"/>
</dbReference>
<dbReference type="CDD" id="cd00056">
    <property type="entry name" value="ENDO3c"/>
    <property type="match status" value="1"/>
</dbReference>
<name>A0AA48K8S7_9BACT</name>
<dbReference type="InterPro" id="IPR015797">
    <property type="entry name" value="NUDIX_hydrolase-like_dom_sf"/>
</dbReference>
<dbReference type="GO" id="GO:0051536">
    <property type="term" value="F:iron-sulfur cluster binding"/>
    <property type="evidence" value="ECO:0007669"/>
    <property type="project" value="UniProtKB-KW"/>
</dbReference>
<evidence type="ECO:0000256" key="11">
    <source>
        <dbReference type="ARBA" id="ARBA00023014"/>
    </source>
</evidence>
<keyword evidence="11" id="KW-0411">Iron-sulfur</keyword>
<evidence type="ECO:0000259" key="14">
    <source>
        <dbReference type="SMART" id="SM00478"/>
    </source>
</evidence>
<dbReference type="PANTHER" id="PTHR42944:SF1">
    <property type="entry name" value="ADENINE DNA GLYCOSYLASE"/>
    <property type="match status" value="1"/>
</dbReference>
<protein>
    <recommendedName>
        <fullName evidence="6">Adenine DNA glycosylase</fullName>
        <ecNumber evidence="5">3.2.2.31</ecNumber>
    </recommendedName>
</protein>
<keyword evidence="16" id="KW-1185">Reference proteome</keyword>
<dbReference type="GO" id="GO:0034039">
    <property type="term" value="F:8-oxo-7,8-dihydroguanine DNA N-glycosylase activity"/>
    <property type="evidence" value="ECO:0007669"/>
    <property type="project" value="TreeGrafter"/>
</dbReference>
<evidence type="ECO:0000256" key="5">
    <source>
        <dbReference type="ARBA" id="ARBA00012045"/>
    </source>
</evidence>
<evidence type="ECO:0000256" key="8">
    <source>
        <dbReference type="ARBA" id="ARBA00022763"/>
    </source>
</evidence>
<reference evidence="16" key="1">
    <citation type="journal article" date="2023" name="Int. J. Syst. Evol. Microbiol.">
        <title>Mesoterricola silvestris gen. nov., sp. nov., Mesoterricola sediminis sp. nov., Geothrix oryzae sp. nov., Geothrix edaphica sp. nov., Geothrix rubra sp. nov., and Geothrix limicola sp. nov., six novel members of Acidobacteriota isolated from soils.</title>
        <authorList>
            <person name="Itoh H."/>
            <person name="Sugisawa Y."/>
            <person name="Mise K."/>
            <person name="Xu Z."/>
            <person name="Kuniyasu M."/>
            <person name="Ushijima N."/>
            <person name="Kawano K."/>
            <person name="Kobayashi E."/>
            <person name="Shiratori Y."/>
            <person name="Masuda Y."/>
            <person name="Senoo K."/>
        </authorList>
    </citation>
    <scope>NUCLEOTIDE SEQUENCE [LARGE SCALE GENOMIC DNA]</scope>
    <source>
        <strain evidence="16">W79</strain>
    </source>
</reference>
<dbReference type="GO" id="GO:0046872">
    <property type="term" value="F:metal ion binding"/>
    <property type="evidence" value="ECO:0007669"/>
    <property type="project" value="UniProtKB-KW"/>
</dbReference>
<dbReference type="RefSeq" id="WP_316415563.1">
    <property type="nucleotide sequence ID" value="NZ_AP027080.1"/>
</dbReference>
<sequence length="372" mass="39720">MPFAPATALLAPLAPWFDARRRPMPWRAGDLDAPHPDPYAVLVSEIMLQQTQVATVIPYFTRWMERFPDAEALAAATEDEVHGLWAGLGYYRRARNLQAAARAIAGAGFPRTLEGLLELPGLGPYTAAAVAAQAFQLPTPALDGNAFRVAARVLALEGDPRRHAAALRDWLAPALAAHGPSRLTQAVMELGATVCTPVPRCASCPLLGACAARARGLQERIPPVQPRAKVTEAEIHLAAIRSPRGWLLCPPASRGLLAGLWSWPRAEAAPELEGAAEAASGYGLEARELPGWVQVYSHRRETVRPIVARMASAPGAQGLEWVPGERLPELPMGRRDQKLRAALDAPGTPLTGAGLAALRTILDEGVSANPRS</sequence>
<accession>A0AA48K8S7</accession>
<evidence type="ECO:0000256" key="9">
    <source>
        <dbReference type="ARBA" id="ARBA00022801"/>
    </source>
</evidence>
<dbReference type="Gene3D" id="1.10.340.30">
    <property type="entry name" value="Hypothetical protein, domain 2"/>
    <property type="match status" value="1"/>
</dbReference>
<keyword evidence="13" id="KW-0326">Glycosidase</keyword>
<keyword evidence="12" id="KW-0234">DNA repair</keyword>
<dbReference type="GO" id="GO:0035485">
    <property type="term" value="F:adenine/guanine mispair binding"/>
    <property type="evidence" value="ECO:0007669"/>
    <property type="project" value="TreeGrafter"/>
</dbReference>
<dbReference type="InterPro" id="IPR011257">
    <property type="entry name" value="DNA_glycosylase"/>
</dbReference>